<feature type="region of interest" description="Disordered" evidence="1">
    <location>
        <begin position="316"/>
        <end position="353"/>
    </location>
</feature>
<dbReference type="EMBL" id="JASCZI010241676">
    <property type="protein sequence ID" value="MED6204434.1"/>
    <property type="molecule type" value="Genomic_DNA"/>
</dbReference>
<name>A0ABU6Y582_9FABA</name>
<comment type="caution">
    <text evidence="2">The sequence shown here is derived from an EMBL/GenBank/DDBJ whole genome shotgun (WGS) entry which is preliminary data.</text>
</comment>
<feature type="region of interest" description="Disordered" evidence="1">
    <location>
        <begin position="141"/>
        <end position="183"/>
    </location>
</feature>
<accession>A0ABU6Y582</accession>
<keyword evidence="3" id="KW-1185">Reference proteome</keyword>
<organism evidence="2 3">
    <name type="scientific">Stylosanthes scabra</name>
    <dbReference type="NCBI Taxonomy" id="79078"/>
    <lineage>
        <taxon>Eukaryota</taxon>
        <taxon>Viridiplantae</taxon>
        <taxon>Streptophyta</taxon>
        <taxon>Embryophyta</taxon>
        <taxon>Tracheophyta</taxon>
        <taxon>Spermatophyta</taxon>
        <taxon>Magnoliopsida</taxon>
        <taxon>eudicotyledons</taxon>
        <taxon>Gunneridae</taxon>
        <taxon>Pentapetalae</taxon>
        <taxon>rosids</taxon>
        <taxon>fabids</taxon>
        <taxon>Fabales</taxon>
        <taxon>Fabaceae</taxon>
        <taxon>Papilionoideae</taxon>
        <taxon>50 kb inversion clade</taxon>
        <taxon>dalbergioids sensu lato</taxon>
        <taxon>Dalbergieae</taxon>
        <taxon>Pterocarpus clade</taxon>
        <taxon>Stylosanthes</taxon>
    </lineage>
</organism>
<feature type="compositionally biased region" description="Basic and acidic residues" evidence="1">
    <location>
        <begin position="344"/>
        <end position="353"/>
    </location>
</feature>
<protein>
    <submittedName>
        <fullName evidence="2">Uncharacterized protein</fullName>
    </submittedName>
</protein>
<gene>
    <name evidence="2" type="ORF">PIB30_009177</name>
</gene>
<evidence type="ECO:0000256" key="1">
    <source>
        <dbReference type="SAM" id="MobiDB-lite"/>
    </source>
</evidence>
<reference evidence="2 3" key="1">
    <citation type="journal article" date="2023" name="Plants (Basel)">
        <title>Bridging the Gap: Combining Genomics and Transcriptomics Approaches to Understand Stylosanthes scabra, an Orphan Legume from the Brazilian Caatinga.</title>
        <authorList>
            <person name="Ferreira-Neto J.R.C."/>
            <person name="da Silva M.D."/>
            <person name="Binneck E."/>
            <person name="de Melo N.F."/>
            <person name="da Silva R.H."/>
            <person name="de Melo A.L.T.M."/>
            <person name="Pandolfi V."/>
            <person name="Bustamante F.O."/>
            <person name="Brasileiro-Vidal A.C."/>
            <person name="Benko-Iseppon A.M."/>
        </authorList>
    </citation>
    <scope>NUCLEOTIDE SEQUENCE [LARGE SCALE GENOMIC DNA]</scope>
    <source>
        <tissue evidence="2">Leaves</tissue>
    </source>
</reference>
<sequence length="365" mass="40774">MSMGRTQEKMLLKILEEKADVIKIESLLKEKEDVVSSLTTAIETKEYETNVFKKRMESLEKQRSNEKELFVSKVAKLEVDLKEKTEQGYEMYVQGFERAVSQVRVIAPDVDVSKMDVTKVVVNGVMVDDDIVGLMKPVSTRSGSSLTVRGSPRLHGTSAWEPGDSRSDPIRGSVFRSRARGPGDSRIVPVTTGYSWELGAETQTPSNTCSKCELNPELWTPSARDKGLSELQRTKVPAPSGRVMDKMKRVLGSLLVMEDEVSNEWLVEGEVMDKNGKAKMWLIFLFQSSTNDLQRGRHQCGSLLTRLCAYIPGKRRKSKRENGGRLKFGPTVGANVLGRHNRQSRSEKLGDGCLRHQGDPHACLT</sequence>
<proteinExistence type="predicted"/>
<evidence type="ECO:0000313" key="2">
    <source>
        <dbReference type="EMBL" id="MED6204434.1"/>
    </source>
</evidence>
<evidence type="ECO:0000313" key="3">
    <source>
        <dbReference type="Proteomes" id="UP001341840"/>
    </source>
</evidence>
<dbReference type="Proteomes" id="UP001341840">
    <property type="component" value="Unassembled WGS sequence"/>
</dbReference>